<evidence type="ECO:0000256" key="7">
    <source>
        <dbReference type="ARBA" id="ARBA00022519"/>
    </source>
</evidence>
<dbReference type="AlphaFoldDB" id="A0A1I4A7M8"/>
<evidence type="ECO:0000256" key="10">
    <source>
        <dbReference type="ARBA" id="ARBA00022989"/>
    </source>
</evidence>
<dbReference type="GO" id="GO:0005886">
    <property type="term" value="C:plasma membrane"/>
    <property type="evidence" value="ECO:0007669"/>
    <property type="project" value="UniProtKB-SubCell"/>
</dbReference>
<evidence type="ECO:0000256" key="8">
    <source>
        <dbReference type="ARBA" id="ARBA00022692"/>
    </source>
</evidence>
<sequence length="51" mass="5420">MTTHWIHVTASWGLTLATFGGLAIAAMLRSRAAAATLKRLDPRGDGRGRDA</sequence>
<evidence type="ECO:0000256" key="2">
    <source>
        <dbReference type="ARBA" id="ARBA00004377"/>
    </source>
</evidence>
<dbReference type="Proteomes" id="UP000199473">
    <property type="component" value="Unassembled WGS sequence"/>
</dbReference>
<keyword evidence="5 12" id="KW-0813">Transport</keyword>
<dbReference type="GO" id="GO:0015886">
    <property type="term" value="P:heme transport"/>
    <property type="evidence" value="ECO:0007669"/>
    <property type="project" value="InterPro"/>
</dbReference>
<evidence type="ECO:0000256" key="1">
    <source>
        <dbReference type="ARBA" id="ARBA00002442"/>
    </source>
</evidence>
<keyword evidence="10 12" id="KW-1133">Transmembrane helix</keyword>
<keyword evidence="6 12" id="KW-1003">Cell membrane</keyword>
<gene>
    <name evidence="13" type="ORF">SAMN02745775_103194</name>
</gene>
<keyword evidence="8 12" id="KW-0812">Transmembrane</keyword>
<evidence type="ECO:0000256" key="3">
    <source>
        <dbReference type="ARBA" id="ARBA00008741"/>
    </source>
</evidence>
<evidence type="ECO:0000256" key="6">
    <source>
        <dbReference type="ARBA" id="ARBA00022475"/>
    </source>
</evidence>
<evidence type="ECO:0000256" key="11">
    <source>
        <dbReference type="ARBA" id="ARBA00023136"/>
    </source>
</evidence>
<keyword evidence="9 12" id="KW-0201">Cytochrome c-type biogenesis</keyword>
<comment type="subcellular location">
    <subcellularLocation>
        <location evidence="2 12">Cell inner membrane</location>
        <topology evidence="2 12">Single-pass membrane protein</topology>
    </subcellularLocation>
</comment>
<feature type="transmembrane region" description="Helical" evidence="12">
    <location>
        <begin position="6"/>
        <end position="28"/>
    </location>
</feature>
<evidence type="ECO:0000256" key="12">
    <source>
        <dbReference type="RuleBase" id="RU363101"/>
    </source>
</evidence>
<dbReference type="STRING" id="1123062.SAMN02745775_103194"/>
<evidence type="ECO:0000256" key="5">
    <source>
        <dbReference type="ARBA" id="ARBA00022448"/>
    </source>
</evidence>
<reference evidence="13 14" key="1">
    <citation type="submission" date="2016-10" db="EMBL/GenBank/DDBJ databases">
        <authorList>
            <person name="de Groot N.N."/>
        </authorList>
    </citation>
    <scope>NUCLEOTIDE SEQUENCE [LARGE SCALE GENOMIC DNA]</scope>
    <source>
        <strain evidence="13 14">DSM 19981</strain>
    </source>
</reference>
<dbReference type="GO" id="GO:0017004">
    <property type="term" value="P:cytochrome complex assembly"/>
    <property type="evidence" value="ECO:0007669"/>
    <property type="project" value="UniProtKB-KW"/>
</dbReference>
<keyword evidence="11 12" id="KW-0472">Membrane</keyword>
<evidence type="ECO:0000256" key="9">
    <source>
        <dbReference type="ARBA" id="ARBA00022748"/>
    </source>
</evidence>
<dbReference type="Pfam" id="PF04995">
    <property type="entry name" value="CcmD"/>
    <property type="match status" value="1"/>
</dbReference>
<evidence type="ECO:0000256" key="4">
    <source>
        <dbReference type="ARBA" id="ARBA00016461"/>
    </source>
</evidence>
<evidence type="ECO:0000313" key="14">
    <source>
        <dbReference type="Proteomes" id="UP000199473"/>
    </source>
</evidence>
<accession>A0A1I4A7M8</accession>
<comment type="function">
    <text evidence="1 12">Required for the export of heme to the periplasm for the biogenesis of c-type cytochromes.</text>
</comment>
<dbReference type="RefSeq" id="WP_139226025.1">
    <property type="nucleotide sequence ID" value="NZ_FOSQ01000003.1"/>
</dbReference>
<proteinExistence type="inferred from homology"/>
<keyword evidence="14" id="KW-1185">Reference proteome</keyword>
<keyword evidence="7 12" id="KW-0997">Cell inner membrane</keyword>
<name>A0A1I4A7M8_9PROT</name>
<organism evidence="13 14">
    <name type="scientific">Falsiroseomonas stagni DSM 19981</name>
    <dbReference type="NCBI Taxonomy" id="1123062"/>
    <lineage>
        <taxon>Bacteria</taxon>
        <taxon>Pseudomonadati</taxon>
        <taxon>Pseudomonadota</taxon>
        <taxon>Alphaproteobacteria</taxon>
        <taxon>Acetobacterales</taxon>
        <taxon>Roseomonadaceae</taxon>
        <taxon>Falsiroseomonas</taxon>
    </lineage>
</organism>
<dbReference type="EMBL" id="FOSQ01000003">
    <property type="protein sequence ID" value="SFK52200.1"/>
    <property type="molecule type" value="Genomic_DNA"/>
</dbReference>
<evidence type="ECO:0000313" key="13">
    <source>
        <dbReference type="EMBL" id="SFK52200.1"/>
    </source>
</evidence>
<comment type="similarity">
    <text evidence="3 12">Belongs to the CcmD/CycX/HelD family.</text>
</comment>
<dbReference type="InterPro" id="IPR007078">
    <property type="entry name" value="Haem_export_protD_CcmD"/>
</dbReference>
<protein>
    <recommendedName>
        <fullName evidence="4 12">Heme exporter protein D</fullName>
    </recommendedName>
</protein>